<evidence type="ECO:0000259" key="3">
    <source>
        <dbReference type="Pfam" id="PF04195"/>
    </source>
</evidence>
<keyword evidence="1" id="KW-0175">Coiled coil</keyword>
<reference evidence="4 5" key="2">
    <citation type="submission" date="2020-07" db="EMBL/GenBank/DDBJ databases">
        <title>Genome assembly of wild tea tree DASZ reveals pedigree and selection history of tea varieties.</title>
        <authorList>
            <person name="Zhang W."/>
        </authorList>
    </citation>
    <scope>NUCLEOTIDE SEQUENCE [LARGE SCALE GENOMIC DNA]</scope>
    <source>
        <strain evidence="5">cv. G240</strain>
        <tissue evidence="4">Leaf</tissue>
    </source>
</reference>
<dbReference type="EMBL" id="JACBKZ010000014">
    <property type="protein sequence ID" value="KAF5931602.1"/>
    <property type="molecule type" value="Genomic_DNA"/>
</dbReference>
<feature type="domain" description="Transposase (putative) gypsy type" evidence="3">
    <location>
        <begin position="215"/>
        <end position="261"/>
    </location>
</feature>
<dbReference type="Proteomes" id="UP000593564">
    <property type="component" value="Unassembled WGS sequence"/>
</dbReference>
<accession>A0A7J7FTE7</accession>
<feature type="compositionally biased region" description="Acidic residues" evidence="2">
    <location>
        <begin position="778"/>
        <end position="799"/>
    </location>
</feature>
<name>A0A7J7FTE7_CAMSI</name>
<protein>
    <recommendedName>
        <fullName evidence="3">Transposase (putative) gypsy type domain-containing protein</fullName>
    </recommendedName>
</protein>
<proteinExistence type="predicted"/>
<evidence type="ECO:0000256" key="2">
    <source>
        <dbReference type="SAM" id="MobiDB-lite"/>
    </source>
</evidence>
<evidence type="ECO:0000256" key="1">
    <source>
        <dbReference type="SAM" id="Coils"/>
    </source>
</evidence>
<feature type="region of interest" description="Disordered" evidence="2">
    <location>
        <begin position="764"/>
        <end position="848"/>
    </location>
</feature>
<dbReference type="AlphaFoldDB" id="A0A7J7FTE7"/>
<sequence length="893" mass="98297">MKIQHGRSDSSNGVIDVGIVTEDKIMKLNLVENRFLAVFEQLSFHDFALKKQKQMIFNPVRALIGVCLDDLQSSSGFDWSLAWLDKGGNETGDGSGGGPAMAMAAKHRQNGWLQQPVTEKKSSGGGSSTRGHSDDQVNNGPKRLFCQDHLLSADVFSTENEAASRILAKPSLLLQLVPGFDEYCLGFTSPADVHLKLAGDNDTIVPTDHTMPFPVVAFIECGLRLPLDPLFRQVLHFYRLNPMQLTVNSYRVINGIIALARQENLRITLADLQYCYTMCPLDLKDRGFVYYLKPRSTQYKIIADLPDSNKGAGDDYLIASGNWEFGPDEDVHLYPLPRTLTEGKNLHQPPKNFRQSFFPGPDLRTLLGLPILKRKAPVLLNFVPTYKSTLPDVPRKRKKSLSPPTATTLTASTSRTDQESTSDPADLPSTSAPFLIPIPERKRRRRLIKTAEMVRPRPVVQDLLADIPTDAEATPAQSMLPPKQKRVKKAQPKAKTTDAEAEDALPISKLAESKKSTSTSTKRSAEGQPSGSTQTKKPRSSSATTSASKKPDVPWAPDLSLEDRPIMASESADDINVAVALSTALLLPNDLERNAKFSEYENYALMLQHSAQAIQHAHSFSMQSFENRQRLVDMKREATSMKREIRTLEAKMKKLEDQAEAATKNQTLALEKAEAAEAVKKVVEAEKREAEAQKVQAQKELQQALATKEAEVKEADEKAYAQGMADVAEDYKLQVRQACNRGFSLGWMSLIKKLDLPADSPLRQADAIPLPFPPPSQTEDESETEVEAEAEDEEKDEGEALVRKPKGAAEAKSSLPAEQILDLTQDEVGDEAEEVSKESVQGCPSSDLLLTNRSLDTTLAEIDAEIQAEKAAEEIPPESSEVPVPAAADVQES</sequence>
<feature type="compositionally biased region" description="Basic residues" evidence="2">
    <location>
        <begin position="483"/>
        <end position="492"/>
    </location>
</feature>
<feature type="compositionally biased region" description="Acidic residues" evidence="2">
    <location>
        <begin position="824"/>
        <end position="833"/>
    </location>
</feature>
<gene>
    <name evidence="4" type="ORF">HYC85_027773</name>
</gene>
<evidence type="ECO:0000313" key="5">
    <source>
        <dbReference type="Proteomes" id="UP000593564"/>
    </source>
</evidence>
<reference evidence="5" key="1">
    <citation type="journal article" date="2020" name="Nat. Commun.">
        <title>Genome assembly of wild tea tree DASZ reveals pedigree and selection history of tea varieties.</title>
        <authorList>
            <person name="Zhang W."/>
            <person name="Zhang Y."/>
            <person name="Qiu H."/>
            <person name="Guo Y."/>
            <person name="Wan H."/>
            <person name="Zhang X."/>
            <person name="Scossa F."/>
            <person name="Alseekh S."/>
            <person name="Zhang Q."/>
            <person name="Wang P."/>
            <person name="Xu L."/>
            <person name="Schmidt M.H."/>
            <person name="Jia X."/>
            <person name="Li D."/>
            <person name="Zhu A."/>
            <person name="Guo F."/>
            <person name="Chen W."/>
            <person name="Ni D."/>
            <person name="Usadel B."/>
            <person name="Fernie A.R."/>
            <person name="Wen W."/>
        </authorList>
    </citation>
    <scope>NUCLEOTIDE SEQUENCE [LARGE SCALE GENOMIC DNA]</scope>
    <source>
        <strain evidence="5">cv. G240</strain>
    </source>
</reference>
<dbReference type="InterPro" id="IPR007321">
    <property type="entry name" value="Transposase_28"/>
</dbReference>
<feature type="region of interest" description="Disordered" evidence="2">
    <location>
        <begin position="111"/>
        <end position="139"/>
    </location>
</feature>
<feature type="compositionally biased region" description="Low complexity" evidence="2">
    <location>
        <begin position="877"/>
        <end position="893"/>
    </location>
</feature>
<keyword evidence="5" id="KW-1185">Reference proteome</keyword>
<feature type="region of interest" description="Disordered" evidence="2">
    <location>
        <begin position="867"/>
        <end position="893"/>
    </location>
</feature>
<feature type="region of interest" description="Disordered" evidence="2">
    <location>
        <begin position="471"/>
        <end position="558"/>
    </location>
</feature>
<feature type="compositionally biased region" description="Low complexity" evidence="2">
    <location>
        <begin position="401"/>
        <end position="414"/>
    </location>
</feature>
<feature type="compositionally biased region" description="Polar residues" evidence="2">
    <location>
        <begin position="838"/>
        <end position="848"/>
    </location>
</feature>
<dbReference type="Pfam" id="PF04195">
    <property type="entry name" value="Transposase_28"/>
    <property type="match status" value="1"/>
</dbReference>
<organism evidence="4 5">
    <name type="scientific">Camellia sinensis</name>
    <name type="common">Tea plant</name>
    <name type="synonym">Thea sinensis</name>
    <dbReference type="NCBI Taxonomy" id="4442"/>
    <lineage>
        <taxon>Eukaryota</taxon>
        <taxon>Viridiplantae</taxon>
        <taxon>Streptophyta</taxon>
        <taxon>Embryophyta</taxon>
        <taxon>Tracheophyta</taxon>
        <taxon>Spermatophyta</taxon>
        <taxon>Magnoliopsida</taxon>
        <taxon>eudicotyledons</taxon>
        <taxon>Gunneridae</taxon>
        <taxon>Pentapetalae</taxon>
        <taxon>asterids</taxon>
        <taxon>Ericales</taxon>
        <taxon>Theaceae</taxon>
        <taxon>Camellia</taxon>
    </lineage>
</organism>
<feature type="compositionally biased region" description="Polar residues" evidence="2">
    <location>
        <begin position="419"/>
        <end position="432"/>
    </location>
</feature>
<feature type="region of interest" description="Disordered" evidence="2">
    <location>
        <begin position="391"/>
        <end position="438"/>
    </location>
</feature>
<feature type="coiled-coil region" evidence="1">
    <location>
        <begin position="631"/>
        <end position="718"/>
    </location>
</feature>
<evidence type="ECO:0000313" key="4">
    <source>
        <dbReference type="EMBL" id="KAF5931602.1"/>
    </source>
</evidence>
<comment type="caution">
    <text evidence="4">The sequence shown here is derived from an EMBL/GenBank/DDBJ whole genome shotgun (WGS) entry which is preliminary data.</text>
</comment>